<dbReference type="RefSeq" id="WP_160363926.1">
    <property type="nucleotide sequence ID" value="NZ_JACEIB010000027.1"/>
</dbReference>
<dbReference type="Gene3D" id="1.20.910.10">
    <property type="entry name" value="Heme oxygenase-like"/>
    <property type="match status" value="1"/>
</dbReference>
<keyword evidence="2" id="KW-1185">Reference proteome</keyword>
<sequence length="181" mass="19049">MHEARAALRKGTAADHGRLDALFGGFRLSNPQDYRAFLTAHAMALTAVEQALDAAGFASTLEDWPDRKRGDAVAADLSAIGEAMPTTLSAPPLDTSAAQWGAAYVIEGSRLGGALLARSVPEGMPKSYLGSAQPPGSWRKFLDNLDKALPLPQDVAHATESARATFGLFEQAGKMVRGATD</sequence>
<name>A0A838LBQ5_9SPHN</name>
<comment type="caution">
    <text evidence="1">The sequence shown here is derived from an EMBL/GenBank/DDBJ whole genome shotgun (WGS) entry which is preliminary data.</text>
</comment>
<dbReference type="CDD" id="cd19166">
    <property type="entry name" value="HemeO-bac"/>
    <property type="match status" value="1"/>
</dbReference>
<proteinExistence type="predicted"/>
<protein>
    <submittedName>
        <fullName evidence="1">Biliverdin-producing heme oxygenase</fullName>
    </submittedName>
</protein>
<dbReference type="InterPro" id="IPR016084">
    <property type="entry name" value="Haem_Oase-like_multi-hlx"/>
</dbReference>
<evidence type="ECO:0000313" key="2">
    <source>
        <dbReference type="Proteomes" id="UP000570166"/>
    </source>
</evidence>
<dbReference type="AlphaFoldDB" id="A0A838LBQ5"/>
<reference evidence="1 2" key="1">
    <citation type="submission" date="2020-07" db="EMBL/GenBank/DDBJ databases">
        <authorList>
            <person name="Sun Q."/>
        </authorList>
    </citation>
    <scope>NUCLEOTIDE SEQUENCE [LARGE SCALE GENOMIC DNA]</scope>
    <source>
        <strain evidence="1 2">CGMCC 1.13654</strain>
    </source>
</reference>
<gene>
    <name evidence="1" type="ORF">HZF05_18260</name>
</gene>
<evidence type="ECO:0000313" key="1">
    <source>
        <dbReference type="EMBL" id="MBA2936029.1"/>
    </source>
</evidence>
<dbReference type="SUPFAM" id="SSF48613">
    <property type="entry name" value="Heme oxygenase-like"/>
    <property type="match status" value="1"/>
</dbReference>
<accession>A0A838LBQ5</accession>
<organism evidence="1 2">
    <name type="scientific">Sphingomonas chungangi</name>
    <dbReference type="NCBI Taxonomy" id="2683589"/>
    <lineage>
        <taxon>Bacteria</taxon>
        <taxon>Pseudomonadati</taxon>
        <taxon>Pseudomonadota</taxon>
        <taxon>Alphaproteobacteria</taxon>
        <taxon>Sphingomonadales</taxon>
        <taxon>Sphingomonadaceae</taxon>
        <taxon>Sphingomonas</taxon>
    </lineage>
</organism>
<dbReference type="Proteomes" id="UP000570166">
    <property type="component" value="Unassembled WGS sequence"/>
</dbReference>
<dbReference type="EMBL" id="JACEIB010000027">
    <property type="protein sequence ID" value="MBA2936029.1"/>
    <property type="molecule type" value="Genomic_DNA"/>
</dbReference>